<dbReference type="InterPro" id="IPR050979">
    <property type="entry name" value="LD-transpeptidase"/>
</dbReference>
<protein>
    <submittedName>
        <fullName evidence="8">L,D-transpeptidase</fullName>
    </submittedName>
</protein>
<dbReference type="SUPFAM" id="SSF141523">
    <property type="entry name" value="L,D-transpeptidase catalytic domain-like"/>
    <property type="match status" value="1"/>
</dbReference>
<keyword evidence="9" id="KW-1185">Reference proteome</keyword>
<keyword evidence="4 6" id="KW-0573">Peptidoglycan synthesis</keyword>
<keyword evidence="3 6" id="KW-0133">Cell shape</keyword>
<name>A0ABS2Z9Z1_9BACL</name>
<dbReference type="InterPro" id="IPR005490">
    <property type="entry name" value="LD_TPept_cat_dom"/>
</dbReference>
<reference evidence="8 9" key="1">
    <citation type="submission" date="2021-01" db="EMBL/GenBank/DDBJ databases">
        <title>Genome Sequencing of Type Strains.</title>
        <authorList>
            <person name="Lemaire J.F."/>
            <person name="Inderbitzin P."/>
            <person name="Collins S.B."/>
            <person name="Wespe N."/>
            <person name="Knight-Connoni V."/>
        </authorList>
    </citation>
    <scope>NUCLEOTIDE SEQUENCE [LARGE SCALE GENOMIC DNA]</scope>
    <source>
        <strain evidence="8 9">DSM 14730</strain>
    </source>
</reference>
<comment type="pathway">
    <text evidence="1 6">Cell wall biogenesis; peptidoglycan biosynthesis.</text>
</comment>
<dbReference type="CDD" id="cd16913">
    <property type="entry name" value="YkuD_like"/>
    <property type="match status" value="1"/>
</dbReference>
<dbReference type="Proteomes" id="UP001319060">
    <property type="component" value="Unassembled WGS sequence"/>
</dbReference>
<gene>
    <name evidence="8" type="ORF">JYA64_02385</name>
</gene>
<evidence type="ECO:0000256" key="4">
    <source>
        <dbReference type="ARBA" id="ARBA00022984"/>
    </source>
</evidence>
<dbReference type="InterPro" id="IPR038063">
    <property type="entry name" value="Transpep_catalytic_dom"/>
</dbReference>
<dbReference type="EMBL" id="JAFHKS010000040">
    <property type="protein sequence ID" value="MBN3544138.1"/>
    <property type="molecule type" value="Genomic_DNA"/>
</dbReference>
<sequence length="289" mass="32562">MKTKVMILLCISMYVLVFNSQPVRGDLLEKKENVKVEVVKKTSSITLENGIKQKTIPNLEQKQKQSNMEKNVSTSVVPQATPKVTSGVVYAKTTSAVYGIPKYSTVEILSDRGNGKYYYIKYKGKTYYVTKRYLSIPPNPKTDKSIMTNEQVIAYIKSRKVTSKTNFIIFTDINRQKTYFIQKNSSGAYKVIKTTLSATGNNVTPTIRGQFAIQSKRTHLNKKGSAINAMYAMKITGAYYYHSVLTNKYDKIINNTVGRRASHGCIRNPMDVAKWAYQTIPIGTTVLIV</sequence>
<comment type="caution">
    <text evidence="8">The sequence shown here is derived from an EMBL/GenBank/DDBJ whole genome shotgun (WGS) entry which is preliminary data.</text>
</comment>
<accession>A0ABS2Z9Z1</accession>
<dbReference type="Pfam" id="PF03734">
    <property type="entry name" value="YkuD"/>
    <property type="match status" value="1"/>
</dbReference>
<evidence type="ECO:0000313" key="8">
    <source>
        <dbReference type="EMBL" id="MBN3544138.1"/>
    </source>
</evidence>
<dbReference type="Gene3D" id="2.30.30.40">
    <property type="entry name" value="SH3 Domains"/>
    <property type="match status" value="1"/>
</dbReference>
<dbReference type="PANTHER" id="PTHR30582">
    <property type="entry name" value="L,D-TRANSPEPTIDASE"/>
    <property type="match status" value="1"/>
</dbReference>
<feature type="active site" description="Nucleophile" evidence="6">
    <location>
        <position position="265"/>
    </location>
</feature>
<organism evidence="8 9">
    <name type="scientific">Fictibacillus barbaricus</name>
    <dbReference type="NCBI Taxonomy" id="182136"/>
    <lineage>
        <taxon>Bacteria</taxon>
        <taxon>Bacillati</taxon>
        <taxon>Bacillota</taxon>
        <taxon>Bacilli</taxon>
        <taxon>Bacillales</taxon>
        <taxon>Fictibacillaceae</taxon>
        <taxon>Fictibacillus</taxon>
    </lineage>
</organism>
<dbReference type="RefSeq" id="WP_188404298.1">
    <property type="nucleotide sequence ID" value="NZ_BMCE01000004.1"/>
</dbReference>
<evidence type="ECO:0000259" key="7">
    <source>
        <dbReference type="PROSITE" id="PS52029"/>
    </source>
</evidence>
<evidence type="ECO:0000256" key="1">
    <source>
        <dbReference type="ARBA" id="ARBA00004752"/>
    </source>
</evidence>
<evidence type="ECO:0000256" key="6">
    <source>
        <dbReference type="PROSITE-ProRule" id="PRU01373"/>
    </source>
</evidence>
<keyword evidence="2" id="KW-0808">Transferase</keyword>
<evidence type="ECO:0000256" key="3">
    <source>
        <dbReference type="ARBA" id="ARBA00022960"/>
    </source>
</evidence>
<evidence type="ECO:0000256" key="2">
    <source>
        <dbReference type="ARBA" id="ARBA00022679"/>
    </source>
</evidence>
<keyword evidence="5 6" id="KW-0961">Cell wall biogenesis/degradation</keyword>
<proteinExistence type="predicted"/>
<evidence type="ECO:0000256" key="5">
    <source>
        <dbReference type="ARBA" id="ARBA00023316"/>
    </source>
</evidence>
<evidence type="ECO:0000313" key="9">
    <source>
        <dbReference type="Proteomes" id="UP001319060"/>
    </source>
</evidence>
<dbReference type="PANTHER" id="PTHR30582:SF2">
    <property type="entry name" value="L,D-TRANSPEPTIDASE YCIB-RELATED"/>
    <property type="match status" value="1"/>
</dbReference>
<dbReference type="Gene3D" id="2.40.440.10">
    <property type="entry name" value="L,D-transpeptidase catalytic domain-like"/>
    <property type="match status" value="1"/>
</dbReference>
<feature type="active site" description="Proton donor/acceptor" evidence="6">
    <location>
        <position position="242"/>
    </location>
</feature>
<feature type="domain" description="L,D-TPase catalytic" evidence="7">
    <location>
        <begin position="167"/>
        <end position="289"/>
    </location>
</feature>
<dbReference type="PROSITE" id="PS52029">
    <property type="entry name" value="LD_TPASE"/>
    <property type="match status" value="1"/>
</dbReference>